<dbReference type="EMBL" id="CP019288">
    <property type="protein sequence ID" value="QHI36024.1"/>
    <property type="molecule type" value="Genomic_DNA"/>
</dbReference>
<evidence type="ECO:0000259" key="8">
    <source>
        <dbReference type="PROSITE" id="PS51918"/>
    </source>
</evidence>
<dbReference type="PROSITE" id="PS51918">
    <property type="entry name" value="RADICAL_SAM"/>
    <property type="match status" value="1"/>
</dbReference>
<feature type="domain" description="Radical SAM core" evidence="8">
    <location>
        <begin position="1"/>
        <end position="227"/>
    </location>
</feature>
<dbReference type="GO" id="GO:0016491">
    <property type="term" value="F:oxidoreductase activity"/>
    <property type="evidence" value="ECO:0007669"/>
    <property type="project" value="UniProtKB-KW"/>
</dbReference>
<evidence type="ECO:0000256" key="6">
    <source>
        <dbReference type="ARBA" id="ARBA00023014"/>
    </source>
</evidence>
<keyword evidence="6" id="KW-0411">Iron-sulfur</keyword>
<dbReference type="GO" id="GO:0051539">
    <property type="term" value="F:4 iron, 4 sulfur cluster binding"/>
    <property type="evidence" value="ECO:0007669"/>
    <property type="project" value="UniProtKB-KW"/>
</dbReference>
<evidence type="ECO:0000256" key="4">
    <source>
        <dbReference type="ARBA" id="ARBA00022723"/>
    </source>
</evidence>
<evidence type="ECO:0000256" key="1">
    <source>
        <dbReference type="ARBA" id="ARBA00001966"/>
    </source>
</evidence>
<protein>
    <submittedName>
        <fullName evidence="9">Anaerobic sulfatase-maturating enzyme</fullName>
        <ecNumber evidence="9">1.8.98.-</ecNumber>
    </submittedName>
</protein>
<keyword evidence="3" id="KW-0949">S-adenosyl-L-methionine</keyword>
<dbReference type="CDD" id="cd01335">
    <property type="entry name" value="Radical_SAM"/>
    <property type="match status" value="1"/>
</dbReference>
<keyword evidence="10" id="KW-1185">Reference proteome</keyword>
<name>A0A7L4ZJC3_9FLAO</name>
<accession>A0A7L4ZJC3</accession>
<dbReference type="SUPFAM" id="SSF102114">
    <property type="entry name" value="Radical SAM enzymes"/>
    <property type="match status" value="1"/>
</dbReference>
<dbReference type="Proteomes" id="UP000464657">
    <property type="component" value="Chromosome"/>
</dbReference>
<keyword evidence="4" id="KW-0479">Metal-binding</keyword>
<dbReference type="InterPro" id="IPR007197">
    <property type="entry name" value="rSAM"/>
</dbReference>
<dbReference type="SFLD" id="SFLDG01386">
    <property type="entry name" value="main_SPASM_domain-containing"/>
    <property type="match status" value="1"/>
</dbReference>
<keyword evidence="2" id="KW-0004">4Fe-4S</keyword>
<sequence length="403" mass="46335">MHFNRLVLKVASRCNLNCSYCFMYNLGDSSYRNQPKFMKESMIPTIIERVSNYLQEYPQEVFTFTFHGGEPLLIDKSFFGKFITQAEILKTQFPDTTFEYNVQTNGVLIDNAWAEVLREHKIFPGVSLDGTKKAHDMYRVDHKENGSYDDVMKGLKLLKKQLGFVSVISVMNIDETAAITYKHLTDISSDYVNFLLPDYTHDSFPYEPKAMGKWLIELYDLWITDPKRPIIPFFNGLTNAILGSHKVARHEAHALVIETNGDIEAIDSLKGCGEGFTKTHMNISTNDFVEIVKLPLGKLYFEDSTEKLCTKCLECPIMDICKGGRLVHRHKKENGFNNPSVYCEDMILIISHIQNKMMELVPSMYDESISKMDALEIIDYLNTLDMSSIEETYKKDLEFFSVI</sequence>
<proteinExistence type="inferred from homology"/>
<dbReference type="SFLD" id="SFLDG01067">
    <property type="entry name" value="SPASM/twitch_domain_containing"/>
    <property type="match status" value="1"/>
</dbReference>
<reference evidence="9 10" key="1">
    <citation type="journal article" date="2013" name="Int. J. Syst. Evol. Microbiol.">
        <title>Kordia antarctica sp. nov., isolated from Antarctic seawater.</title>
        <authorList>
            <person name="Baek K."/>
            <person name="Choi A."/>
            <person name="Kang I."/>
            <person name="Lee K."/>
            <person name="Cho J.C."/>
        </authorList>
    </citation>
    <scope>NUCLEOTIDE SEQUENCE [LARGE SCALE GENOMIC DNA]</scope>
    <source>
        <strain evidence="9 10">IMCC3317</strain>
    </source>
</reference>
<dbReference type="OrthoDB" id="9808591at2"/>
<dbReference type="KEGG" id="kan:IMCC3317_13770"/>
<dbReference type="InterPro" id="IPR058240">
    <property type="entry name" value="rSAM_sf"/>
</dbReference>
<dbReference type="InterPro" id="IPR000385">
    <property type="entry name" value="MoaA_NifB_PqqE_Fe-S-bd_CS"/>
</dbReference>
<evidence type="ECO:0000256" key="5">
    <source>
        <dbReference type="ARBA" id="ARBA00023004"/>
    </source>
</evidence>
<dbReference type="GO" id="GO:0046872">
    <property type="term" value="F:metal ion binding"/>
    <property type="evidence" value="ECO:0007669"/>
    <property type="project" value="UniProtKB-KW"/>
</dbReference>
<keyword evidence="5" id="KW-0408">Iron</keyword>
<dbReference type="AlphaFoldDB" id="A0A7L4ZJC3"/>
<dbReference type="PROSITE" id="PS01305">
    <property type="entry name" value="MOAA_NIFB_PQQE"/>
    <property type="match status" value="1"/>
</dbReference>
<dbReference type="PANTHER" id="PTHR43273:SF3">
    <property type="entry name" value="ANAEROBIC SULFATASE-MATURATING ENZYME HOMOLOG ASLB-RELATED"/>
    <property type="match status" value="1"/>
</dbReference>
<dbReference type="PANTHER" id="PTHR43273">
    <property type="entry name" value="ANAEROBIC SULFATASE-MATURATING ENZYME HOMOLOG ASLB-RELATED"/>
    <property type="match status" value="1"/>
</dbReference>
<keyword evidence="9" id="KW-0560">Oxidoreductase</keyword>
<dbReference type="InterPro" id="IPR023867">
    <property type="entry name" value="Sulphatase_maturase_rSAM"/>
</dbReference>
<comment type="similarity">
    <text evidence="7">Belongs to the radical SAM superfamily. Anaerobic sulfatase-maturating enzyme family.</text>
</comment>
<evidence type="ECO:0000313" key="9">
    <source>
        <dbReference type="EMBL" id="QHI36024.1"/>
    </source>
</evidence>
<evidence type="ECO:0000313" key="10">
    <source>
        <dbReference type="Proteomes" id="UP000464657"/>
    </source>
</evidence>
<comment type="cofactor">
    <cofactor evidence="1">
        <name>[4Fe-4S] cluster</name>
        <dbReference type="ChEBI" id="CHEBI:49883"/>
    </cofactor>
</comment>
<dbReference type="Gene3D" id="3.20.20.70">
    <property type="entry name" value="Aldolase class I"/>
    <property type="match status" value="1"/>
</dbReference>
<evidence type="ECO:0000256" key="7">
    <source>
        <dbReference type="ARBA" id="ARBA00023601"/>
    </source>
</evidence>
<evidence type="ECO:0000256" key="2">
    <source>
        <dbReference type="ARBA" id="ARBA00022485"/>
    </source>
</evidence>
<dbReference type="Pfam" id="PF04055">
    <property type="entry name" value="Radical_SAM"/>
    <property type="match status" value="1"/>
</dbReference>
<dbReference type="SFLD" id="SFLDS00029">
    <property type="entry name" value="Radical_SAM"/>
    <property type="match status" value="1"/>
</dbReference>
<dbReference type="SFLD" id="SFLDG01072">
    <property type="entry name" value="dehydrogenase_like"/>
    <property type="match status" value="1"/>
</dbReference>
<evidence type="ECO:0000256" key="3">
    <source>
        <dbReference type="ARBA" id="ARBA00022691"/>
    </source>
</evidence>
<organism evidence="9 10">
    <name type="scientific">Kordia antarctica</name>
    <dbReference type="NCBI Taxonomy" id="1218801"/>
    <lineage>
        <taxon>Bacteria</taxon>
        <taxon>Pseudomonadati</taxon>
        <taxon>Bacteroidota</taxon>
        <taxon>Flavobacteriia</taxon>
        <taxon>Flavobacteriales</taxon>
        <taxon>Flavobacteriaceae</taxon>
        <taxon>Kordia</taxon>
    </lineage>
</organism>
<dbReference type="RefSeq" id="WP_160128758.1">
    <property type="nucleotide sequence ID" value="NZ_CP019288.1"/>
</dbReference>
<dbReference type="InterPro" id="IPR013785">
    <property type="entry name" value="Aldolase_TIM"/>
</dbReference>
<gene>
    <name evidence="9" type="ORF">IMCC3317_13770</name>
</gene>
<dbReference type="EC" id="1.8.98.-" evidence="9"/>